<organism evidence="8 9">
    <name type="scientific">Campylobacter canadensis</name>
    <dbReference type="NCBI Taxonomy" id="449520"/>
    <lineage>
        <taxon>Bacteria</taxon>
        <taxon>Pseudomonadati</taxon>
        <taxon>Campylobacterota</taxon>
        <taxon>Epsilonproteobacteria</taxon>
        <taxon>Campylobacterales</taxon>
        <taxon>Campylobacteraceae</taxon>
        <taxon>Campylobacter</taxon>
    </lineage>
</organism>
<comment type="subunit">
    <text evidence="2 5">Homopentamer.</text>
</comment>
<protein>
    <recommendedName>
        <fullName evidence="5">Flagellar hook-associated protein 2</fullName>
        <shortName evidence="5">HAP2</shortName>
    </recommendedName>
    <alternativeName>
        <fullName evidence="5">Flagellar cap protein</fullName>
    </alternativeName>
</protein>
<evidence type="ECO:0000313" key="9">
    <source>
        <dbReference type="Proteomes" id="UP000786183"/>
    </source>
</evidence>
<evidence type="ECO:0000256" key="4">
    <source>
        <dbReference type="ARBA" id="ARBA00023143"/>
    </source>
</evidence>
<dbReference type="Proteomes" id="UP000786183">
    <property type="component" value="Unassembled WGS sequence"/>
</dbReference>
<evidence type="ECO:0000256" key="3">
    <source>
        <dbReference type="ARBA" id="ARBA00023054"/>
    </source>
</evidence>
<dbReference type="PANTHER" id="PTHR30288">
    <property type="entry name" value="FLAGELLAR CAP/ASSEMBLY PROTEIN FLID"/>
    <property type="match status" value="1"/>
</dbReference>
<evidence type="ECO:0000256" key="2">
    <source>
        <dbReference type="ARBA" id="ARBA00011255"/>
    </source>
</evidence>
<comment type="function">
    <text evidence="5">Required for morphogenesis and for the elongation of the flagellar filament by facilitating polymerization of the flagellin monomers at the tip of growing filament. Forms a capping structure, which prevents flagellin subunits (transported through the central channel of the flagellum) from leaking out without polymerization at the distal end.</text>
</comment>
<comment type="caution">
    <text evidence="8">The sequence shown here is derived from an EMBL/GenBank/DDBJ whole genome shotgun (WGS) entry which is preliminary data.</text>
</comment>
<keyword evidence="3 5" id="KW-0175">Coiled coil</keyword>
<evidence type="ECO:0000259" key="6">
    <source>
        <dbReference type="Pfam" id="PF02465"/>
    </source>
</evidence>
<keyword evidence="8" id="KW-0969">Cilium</keyword>
<keyword evidence="9" id="KW-1185">Reference proteome</keyword>
<feature type="coiled-coil region" evidence="5">
    <location>
        <begin position="242"/>
        <end position="269"/>
    </location>
</feature>
<dbReference type="RefSeq" id="WP_224325217.1">
    <property type="nucleotide sequence ID" value="NZ_JACGBB010000004.1"/>
</dbReference>
<comment type="similarity">
    <text evidence="1 5">Belongs to the FliD family.</text>
</comment>
<sequence>MASNLGLIGFGSSSTWDFKGISDKLKAAEQGSRLSLPKKQLSTAQNQQKDITTLVTLLNTFKASVKNSIEQTTVGKQTIKTNGESASLSLVDGAKLDDFTIDVKKLATKDAFQSKAVKSDSQSLFSDIKIKNKDNEEQVFKEGSFKIMIGKEEFNIKVNSNDTMQSLKEKLNEATSTNSKKLSSLINVKVLDVGNNSSSLMITSKKTGLDNAISFDIVSDENNEDAAKFSNAILEKLGFLENKKVNDLKKDLQTNKDNLENINQQLANNAYDVKSWISSLEKEISLDDGTKINKDSKLSSLSTEQLDKLFDKFKSETSKNQEEDVKNWLDALKSGFTKVEITYKDGEENKTIDLSKISEEDLAKEEVKKAINDKFNELQKSSFNTQAKIDSLDDSIKNNVDVNHVQYAQDALFIYDGVEVSRSSNEIDDISVGATISLKKEGKTDFRMVNDNSSLLEALKDFADNYNTIINNMSTLTSYDEETKEAGALQGISEVTNLKNQLSALITDVDSKTNLSLSNLGFTVNRSGILEFDESVFKKAYTANEDTIKNFLMGEDVYQKNTVLSQEISLKPDLSDGDLIINGKSIVFSDDFKKRLEDKEKPVEQKEYLEELVKSINDAKIEGVNASLIEKDNKFYLSIASNGKTDFTISGDSSKLANLGLKEEKFISSKTTNIGVFEKIKNSLDLLIGNDGTFTTLEKDYKDKIDKLNKEIEKTTKDIDTKFETLNNRFSQYDAMMAKLSLQENQIKQIIEQSNKKS</sequence>
<keyword evidence="8" id="KW-0966">Cell projection</keyword>
<proteinExistence type="inferred from homology"/>
<dbReference type="Pfam" id="PF07195">
    <property type="entry name" value="FliD_C"/>
    <property type="match status" value="1"/>
</dbReference>
<reference evidence="8 9" key="1">
    <citation type="submission" date="2020-07" db="EMBL/GenBank/DDBJ databases">
        <title>Transfer of Campylobacter canadensis to the novel genus Avispirillum gen. nov., that also includes two novel species recovered from migratory waterfowl: Avispirillum anseris sp. nov. and Avispirillum brantae sp. nov.</title>
        <authorList>
            <person name="Miller W.G."/>
            <person name="Chapman M.H."/>
            <person name="Yee E."/>
            <person name="Inglis G.D."/>
        </authorList>
    </citation>
    <scope>NUCLEOTIDE SEQUENCE [LARGE SCALE GENOMIC DNA]</scope>
    <source>
        <strain evidence="8 9">L283</strain>
    </source>
</reference>
<evidence type="ECO:0000259" key="7">
    <source>
        <dbReference type="Pfam" id="PF07195"/>
    </source>
</evidence>
<dbReference type="InterPro" id="IPR010809">
    <property type="entry name" value="FliD_C"/>
</dbReference>
<feature type="domain" description="Flagellar hook-associated protein 2 N-terminal" evidence="6">
    <location>
        <begin position="14"/>
        <end position="110"/>
    </location>
</feature>
<dbReference type="Pfam" id="PF02465">
    <property type="entry name" value="FliD_N"/>
    <property type="match status" value="1"/>
</dbReference>
<keyword evidence="8" id="KW-0282">Flagellum</keyword>
<feature type="coiled-coil region" evidence="5">
    <location>
        <begin position="698"/>
        <end position="753"/>
    </location>
</feature>
<dbReference type="PANTHER" id="PTHR30288:SF0">
    <property type="entry name" value="FLAGELLAR HOOK-ASSOCIATED PROTEIN 2"/>
    <property type="match status" value="1"/>
</dbReference>
<accession>A0ABS7WSW3</accession>
<keyword evidence="4 5" id="KW-0975">Bacterial flagellum</keyword>
<evidence type="ECO:0000256" key="5">
    <source>
        <dbReference type="RuleBase" id="RU362066"/>
    </source>
</evidence>
<keyword evidence="5" id="KW-0964">Secreted</keyword>
<evidence type="ECO:0000256" key="1">
    <source>
        <dbReference type="ARBA" id="ARBA00009764"/>
    </source>
</evidence>
<evidence type="ECO:0000313" key="8">
    <source>
        <dbReference type="EMBL" id="MBZ7987065.1"/>
    </source>
</evidence>
<dbReference type="InterPro" id="IPR003481">
    <property type="entry name" value="FliD_N"/>
</dbReference>
<comment type="subcellular location">
    <subcellularLocation>
        <location evidence="5">Secreted</location>
    </subcellularLocation>
    <subcellularLocation>
        <location evidence="5">Bacterial flagellum</location>
    </subcellularLocation>
</comment>
<dbReference type="EMBL" id="JACGBB010000004">
    <property type="protein sequence ID" value="MBZ7987065.1"/>
    <property type="molecule type" value="Genomic_DNA"/>
</dbReference>
<feature type="domain" description="Flagellar hook-associated protein 2 C-terminal" evidence="7">
    <location>
        <begin position="408"/>
        <end position="740"/>
    </location>
</feature>
<dbReference type="InterPro" id="IPR040026">
    <property type="entry name" value="FliD"/>
</dbReference>
<gene>
    <name evidence="8" type="primary">fliD</name>
    <name evidence="8" type="ORF">AVCANL283_02885</name>
</gene>
<name>A0ABS7WSW3_9BACT</name>